<evidence type="ECO:0000313" key="2">
    <source>
        <dbReference type="Proteomes" id="UP000015100"/>
    </source>
</evidence>
<keyword evidence="2" id="KW-1185">Reference proteome</keyword>
<dbReference type="HOGENOM" id="CLU_1618954_0_0_1"/>
<dbReference type="AlphaFoldDB" id="S8A4G0"/>
<dbReference type="EMBL" id="AQGS01000614">
    <property type="protein sequence ID" value="EPS37674.1"/>
    <property type="molecule type" value="Genomic_DNA"/>
</dbReference>
<comment type="caution">
    <text evidence="1">The sequence shown here is derived from an EMBL/GenBank/DDBJ whole genome shotgun (WGS) entry which is preliminary data.</text>
</comment>
<evidence type="ECO:0000313" key="1">
    <source>
        <dbReference type="EMBL" id="EPS37674.1"/>
    </source>
</evidence>
<name>S8A4G0_DACHA</name>
<accession>S8A4G0</accession>
<reference evidence="2" key="2">
    <citation type="submission" date="2013-04" db="EMBL/GenBank/DDBJ databases">
        <title>Genomic mechanisms accounting for the adaptation to parasitism in nematode-trapping fungi.</title>
        <authorList>
            <person name="Ahren D.G."/>
        </authorList>
    </citation>
    <scope>NUCLEOTIDE SEQUENCE [LARGE SCALE GENOMIC DNA]</scope>
    <source>
        <strain evidence="2">CBS 200.50</strain>
    </source>
</reference>
<gene>
    <name evidence="1" type="ORF">H072_8628</name>
</gene>
<protein>
    <submittedName>
        <fullName evidence="1">Uncharacterized protein</fullName>
    </submittedName>
</protein>
<reference evidence="1 2" key="1">
    <citation type="journal article" date="2013" name="PLoS Genet.">
        <title>Genomic mechanisms accounting for the adaptation to parasitism in nematode-trapping fungi.</title>
        <authorList>
            <person name="Meerupati T."/>
            <person name="Andersson K.M."/>
            <person name="Friman E."/>
            <person name="Kumar D."/>
            <person name="Tunlid A."/>
            <person name="Ahren D."/>
        </authorList>
    </citation>
    <scope>NUCLEOTIDE SEQUENCE [LARGE SCALE GENOMIC DNA]</scope>
    <source>
        <strain evidence="1 2">CBS 200.50</strain>
    </source>
</reference>
<proteinExistence type="predicted"/>
<dbReference type="Proteomes" id="UP000015100">
    <property type="component" value="Unassembled WGS sequence"/>
</dbReference>
<sequence length="164" mass="19299">MAVDLDALFARRGLCGQVSAITLDRALGSLRTESFEINSCVTSAWLPYVEQVWERYKYKYSRYDRRLPRDEKKKLRECCDDIYNQLETFCIITASVFSDLDRQKVERLKYQRNARLMGLLKDLYFSEYDAKFERKITTIQASISATRQAADTIQVYLADMKTWL</sequence>
<organism evidence="1 2">
    <name type="scientific">Dactylellina haptotyla (strain CBS 200.50)</name>
    <name type="common">Nematode-trapping fungus</name>
    <name type="synonym">Monacrosporium haptotylum</name>
    <dbReference type="NCBI Taxonomy" id="1284197"/>
    <lineage>
        <taxon>Eukaryota</taxon>
        <taxon>Fungi</taxon>
        <taxon>Dikarya</taxon>
        <taxon>Ascomycota</taxon>
        <taxon>Pezizomycotina</taxon>
        <taxon>Orbiliomycetes</taxon>
        <taxon>Orbiliales</taxon>
        <taxon>Orbiliaceae</taxon>
        <taxon>Dactylellina</taxon>
    </lineage>
</organism>